<keyword evidence="16" id="KW-1185">Reference proteome</keyword>
<proteinExistence type="inferred from homology"/>
<evidence type="ECO:0000259" key="13">
    <source>
        <dbReference type="PROSITE" id="PS51324"/>
    </source>
</evidence>
<feature type="domain" description="ERV/ALR sulfhydryl oxidase" evidence="13">
    <location>
        <begin position="423"/>
        <end position="525"/>
    </location>
</feature>
<keyword evidence="8" id="KW-0325">Glycoprotein</keyword>
<dbReference type="SUPFAM" id="SSF52833">
    <property type="entry name" value="Thioredoxin-like"/>
    <property type="match status" value="1"/>
</dbReference>
<feature type="compositionally biased region" description="Basic and acidic residues" evidence="11">
    <location>
        <begin position="293"/>
        <end position="310"/>
    </location>
</feature>
<evidence type="ECO:0000313" key="15">
    <source>
        <dbReference type="EMBL" id="KAJ1525244.1"/>
    </source>
</evidence>
<evidence type="ECO:0000256" key="3">
    <source>
        <dbReference type="ARBA" id="ARBA00022630"/>
    </source>
</evidence>
<dbReference type="InterPro" id="IPR013766">
    <property type="entry name" value="Thioredoxin_domain"/>
</dbReference>
<evidence type="ECO:0000256" key="11">
    <source>
        <dbReference type="SAM" id="MobiDB-lite"/>
    </source>
</evidence>
<dbReference type="InterPro" id="IPR040986">
    <property type="entry name" value="QSOX_FAD-bd_dom"/>
</dbReference>
<keyword evidence="10" id="KW-1133">Transmembrane helix</keyword>
<keyword evidence="10" id="KW-0812">Transmembrane</keyword>
<dbReference type="Gene3D" id="3.40.30.10">
    <property type="entry name" value="Glutaredoxin"/>
    <property type="match status" value="2"/>
</dbReference>
<keyword evidence="7" id="KW-1015">Disulfide bond</keyword>
<dbReference type="SUPFAM" id="SSF69000">
    <property type="entry name" value="FAD-dependent thiol oxidase"/>
    <property type="match status" value="1"/>
</dbReference>
<evidence type="ECO:0000256" key="12">
    <source>
        <dbReference type="SAM" id="SignalP"/>
    </source>
</evidence>
<sequence>MRLSTWLLCALSLAYTCHVVRAANLDRAKSMSDVITSEGLYSTADKVVILNVTTFEKTVLGSDVAWLVEFYNTWCGHCQRYAPIWKEFAGMVAGWKAAVRIGVVDCVVEANTPLCRDYEIMHYPTVRFFTAHHQKSDQKGALGKEIDKGRDAAEMHHTLATILEKEQLEGRGHSWPNITPYRSSDLHNLWKDVPSSVLYSILIFKDKKNEVGTDLVLDYSRIPSIQMRTVSPENEALAKLMQVSNLPAIVVIERGKDIGEILYTQDTSRIGLNIVMQAFLKSKNIDLPEDEDTFKSEDKETPSTKEDSELQKQVVQLLSQKGDVAFRGDLEHALRFLLRHEVSSRKHMTGPVLKALRNFLHILRKHFPLSASGGTLLNSLCNYVDSHDELSGEDWKQLLSEEEAKLDSPPWSERKEFLGCHGSQPNFRGYPCSLWTTFHVLTVDALNSNSGGEPKEVLEAILGYVTHFFGCAECSKHFQEMASETMFSEVTSHEKSVLWLWEAHNKVNARLQGDATEDPAFPKIQFPSVDRCPGCRDNMDWVKPKILQYLKSIYSHDSLSAIGAVGSDSAHGQDAQSITSGSEMSAFDMSLYVLLYLASAAIIALVCLKFLLPRTYHKKIYVHDMFGKV</sequence>
<dbReference type="PROSITE" id="PS00194">
    <property type="entry name" value="THIOREDOXIN_1"/>
    <property type="match status" value="1"/>
</dbReference>
<evidence type="ECO:0000313" key="16">
    <source>
        <dbReference type="Proteomes" id="UP001075354"/>
    </source>
</evidence>
<comment type="cofactor">
    <cofactor evidence="1 10">
        <name>FAD</name>
        <dbReference type="ChEBI" id="CHEBI:57692"/>
    </cofactor>
</comment>
<evidence type="ECO:0000256" key="6">
    <source>
        <dbReference type="ARBA" id="ARBA00023002"/>
    </source>
</evidence>
<name>A0AAV7XK60_9NEOP</name>
<dbReference type="PANTHER" id="PTHR22897">
    <property type="entry name" value="QUIESCIN Q6-RELATED SULFHYDRYL OXIDASE"/>
    <property type="match status" value="1"/>
</dbReference>
<dbReference type="PROSITE" id="PS51352">
    <property type="entry name" value="THIOREDOXIN_2"/>
    <property type="match status" value="1"/>
</dbReference>
<comment type="catalytic activity">
    <reaction evidence="9 10">
        <text>2 R'C(R)SH + O2 = R'C(R)S-S(R)CR' + H2O2</text>
        <dbReference type="Rhea" id="RHEA:17357"/>
        <dbReference type="ChEBI" id="CHEBI:15379"/>
        <dbReference type="ChEBI" id="CHEBI:16240"/>
        <dbReference type="ChEBI" id="CHEBI:16520"/>
        <dbReference type="ChEBI" id="CHEBI:17412"/>
        <dbReference type="EC" id="1.8.3.2"/>
    </reaction>
</comment>
<evidence type="ECO:0000259" key="14">
    <source>
        <dbReference type="PROSITE" id="PS51352"/>
    </source>
</evidence>
<dbReference type="EMBL" id="JAPTSV010000008">
    <property type="protein sequence ID" value="KAJ1525244.1"/>
    <property type="molecule type" value="Genomic_DNA"/>
</dbReference>
<accession>A0AAV7XK60</accession>
<evidence type="ECO:0000256" key="9">
    <source>
        <dbReference type="ARBA" id="ARBA00048864"/>
    </source>
</evidence>
<keyword evidence="10" id="KW-0472">Membrane</keyword>
<keyword evidence="6 10" id="KW-0560">Oxidoreductase</keyword>
<evidence type="ECO:0000256" key="10">
    <source>
        <dbReference type="RuleBase" id="RU371123"/>
    </source>
</evidence>
<dbReference type="InterPro" id="IPR036249">
    <property type="entry name" value="Thioredoxin-like_sf"/>
</dbReference>
<keyword evidence="4 12" id="KW-0732">Signal</keyword>
<evidence type="ECO:0000256" key="8">
    <source>
        <dbReference type="ARBA" id="ARBA00023180"/>
    </source>
</evidence>
<feature type="domain" description="Thioredoxin" evidence="14">
    <location>
        <begin position="22"/>
        <end position="164"/>
    </location>
</feature>
<dbReference type="EC" id="1.8.3.2" evidence="10"/>
<feature type="signal peptide" evidence="12">
    <location>
        <begin position="1"/>
        <end position="22"/>
    </location>
</feature>
<dbReference type="AlphaFoldDB" id="A0AAV7XK60"/>
<keyword evidence="3 10" id="KW-0285">Flavoprotein</keyword>
<dbReference type="InterPro" id="IPR042568">
    <property type="entry name" value="QSOX_FAD-bd_sf"/>
</dbReference>
<dbReference type="Proteomes" id="UP001075354">
    <property type="component" value="Chromosome 8"/>
</dbReference>
<reference evidence="15" key="1">
    <citation type="submission" date="2022-12" db="EMBL/GenBank/DDBJ databases">
        <title>Chromosome-level genome assembly of the bean flower thrips Megalurothrips usitatus.</title>
        <authorList>
            <person name="Ma L."/>
            <person name="Liu Q."/>
            <person name="Li H."/>
            <person name="Cai W."/>
        </authorList>
    </citation>
    <scope>NUCLEOTIDE SEQUENCE</scope>
    <source>
        <strain evidence="15">Cailab_2022a</strain>
    </source>
</reference>
<evidence type="ECO:0000256" key="5">
    <source>
        <dbReference type="ARBA" id="ARBA00022827"/>
    </source>
</evidence>
<dbReference type="FunFam" id="1.20.120.310:FF:000001">
    <property type="entry name" value="Sulfhydryl oxidase"/>
    <property type="match status" value="1"/>
</dbReference>
<dbReference type="Pfam" id="PF18371">
    <property type="entry name" value="FAD_SOX"/>
    <property type="match status" value="1"/>
</dbReference>
<dbReference type="InterPro" id="IPR036774">
    <property type="entry name" value="ERV/ALR_sulphydryl_oxid_sf"/>
</dbReference>
<gene>
    <name evidence="15" type="ORF">ONE63_010069</name>
</gene>
<feature type="chain" id="PRO_5043586067" description="Sulfhydryl oxidase" evidence="12">
    <location>
        <begin position="23"/>
        <end position="629"/>
    </location>
</feature>
<comment type="caution">
    <text evidence="15">The sequence shown here is derived from an EMBL/GenBank/DDBJ whole genome shotgun (WGS) entry which is preliminary data.</text>
</comment>
<evidence type="ECO:0000256" key="7">
    <source>
        <dbReference type="ARBA" id="ARBA00023157"/>
    </source>
</evidence>
<feature type="transmembrane region" description="Helical" evidence="10">
    <location>
        <begin position="589"/>
        <end position="612"/>
    </location>
</feature>
<dbReference type="GO" id="GO:0006457">
    <property type="term" value="P:protein folding"/>
    <property type="evidence" value="ECO:0007669"/>
    <property type="project" value="TreeGrafter"/>
</dbReference>
<feature type="region of interest" description="Disordered" evidence="11">
    <location>
        <begin position="290"/>
        <end position="310"/>
    </location>
</feature>
<dbReference type="PANTHER" id="PTHR22897:SF8">
    <property type="entry name" value="SULFHYDRYL OXIDASE"/>
    <property type="match status" value="1"/>
</dbReference>
<dbReference type="InterPro" id="IPR039798">
    <property type="entry name" value="Sulfhydryl_oxidase"/>
</dbReference>
<dbReference type="GO" id="GO:0003756">
    <property type="term" value="F:protein disulfide isomerase activity"/>
    <property type="evidence" value="ECO:0007669"/>
    <property type="project" value="TreeGrafter"/>
</dbReference>
<comment type="similarity">
    <text evidence="2">Belongs to the quiescin-sulfhydryl oxidase (QSOX) family.</text>
</comment>
<evidence type="ECO:0000256" key="1">
    <source>
        <dbReference type="ARBA" id="ARBA00001974"/>
    </source>
</evidence>
<dbReference type="InterPro" id="IPR017905">
    <property type="entry name" value="ERV/ALR_sulphydryl_oxidase"/>
</dbReference>
<dbReference type="CDD" id="cd02992">
    <property type="entry name" value="PDI_a_QSOX"/>
    <property type="match status" value="1"/>
</dbReference>
<dbReference type="GO" id="GO:0000139">
    <property type="term" value="C:Golgi membrane"/>
    <property type="evidence" value="ECO:0007669"/>
    <property type="project" value="TreeGrafter"/>
</dbReference>
<dbReference type="PROSITE" id="PS51324">
    <property type="entry name" value="ERV_ALR"/>
    <property type="match status" value="1"/>
</dbReference>
<dbReference type="Pfam" id="PF04777">
    <property type="entry name" value="Evr1_Alr"/>
    <property type="match status" value="1"/>
</dbReference>
<dbReference type="GO" id="GO:0005615">
    <property type="term" value="C:extracellular space"/>
    <property type="evidence" value="ECO:0007669"/>
    <property type="project" value="TreeGrafter"/>
</dbReference>
<dbReference type="Gene3D" id="1.20.120.1960">
    <property type="entry name" value="QSOX sulfhydryl oxidase domain"/>
    <property type="match status" value="1"/>
</dbReference>
<evidence type="ECO:0000256" key="2">
    <source>
        <dbReference type="ARBA" id="ARBA00006041"/>
    </source>
</evidence>
<evidence type="ECO:0000256" key="4">
    <source>
        <dbReference type="ARBA" id="ARBA00022729"/>
    </source>
</evidence>
<dbReference type="GO" id="GO:0016971">
    <property type="term" value="F:flavin-dependent sulfhydryl oxidase activity"/>
    <property type="evidence" value="ECO:0007669"/>
    <property type="project" value="InterPro"/>
</dbReference>
<dbReference type="InterPro" id="IPR017937">
    <property type="entry name" value="Thioredoxin_CS"/>
</dbReference>
<organism evidence="15 16">
    <name type="scientific">Megalurothrips usitatus</name>
    <name type="common">bean blossom thrips</name>
    <dbReference type="NCBI Taxonomy" id="439358"/>
    <lineage>
        <taxon>Eukaryota</taxon>
        <taxon>Metazoa</taxon>
        <taxon>Ecdysozoa</taxon>
        <taxon>Arthropoda</taxon>
        <taxon>Hexapoda</taxon>
        <taxon>Insecta</taxon>
        <taxon>Pterygota</taxon>
        <taxon>Neoptera</taxon>
        <taxon>Paraneoptera</taxon>
        <taxon>Thysanoptera</taxon>
        <taxon>Terebrantia</taxon>
        <taxon>Thripoidea</taxon>
        <taxon>Thripidae</taxon>
        <taxon>Megalurothrips</taxon>
    </lineage>
</organism>
<dbReference type="Gene3D" id="1.20.120.310">
    <property type="entry name" value="ERV/ALR sulfhydryl oxidase domain"/>
    <property type="match status" value="1"/>
</dbReference>
<dbReference type="FunFam" id="3.40.30.10:FF:000073">
    <property type="entry name" value="Sulfhydryl oxidase"/>
    <property type="match status" value="1"/>
</dbReference>
<keyword evidence="5 10" id="KW-0274">FAD</keyword>
<dbReference type="Pfam" id="PF00085">
    <property type="entry name" value="Thioredoxin"/>
    <property type="match status" value="1"/>
</dbReference>
<protein>
    <recommendedName>
        <fullName evidence="10">Sulfhydryl oxidase</fullName>
        <ecNumber evidence="10">1.8.3.2</ecNumber>
    </recommendedName>
</protein>